<dbReference type="EMBL" id="SSOB01000030">
    <property type="protein sequence ID" value="THF75625.1"/>
    <property type="molecule type" value="Genomic_DNA"/>
</dbReference>
<evidence type="ECO:0000313" key="2">
    <source>
        <dbReference type="EMBL" id="THF75625.1"/>
    </source>
</evidence>
<organism evidence="2 3">
    <name type="scientific">Cohnella fermenti</name>
    <dbReference type="NCBI Taxonomy" id="2565925"/>
    <lineage>
        <taxon>Bacteria</taxon>
        <taxon>Bacillati</taxon>
        <taxon>Bacillota</taxon>
        <taxon>Bacilli</taxon>
        <taxon>Bacillales</taxon>
        <taxon>Paenibacillaceae</taxon>
        <taxon>Cohnella</taxon>
    </lineage>
</organism>
<protein>
    <submittedName>
        <fullName evidence="2">DUF1540 domain-containing protein</fullName>
    </submittedName>
</protein>
<dbReference type="Pfam" id="PF07561">
    <property type="entry name" value="DUF1540"/>
    <property type="match status" value="1"/>
</dbReference>
<gene>
    <name evidence="2" type="ORF">E6C55_21455</name>
</gene>
<name>A0A4S4BLI3_9BACL</name>
<dbReference type="OrthoDB" id="1681234at2"/>
<feature type="domain" description="DUF1540" evidence="1">
    <location>
        <begin position="5"/>
        <end position="65"/>
    </location>
</feature>
<reference evidence="2 3" key="1">
    <citation type="submission" date="2019-04" db="EMBL/GenBank/DDBJ databases">
        <title>Cohnella sp. nov. isolated from preserved vegetables.</title>
        <authorList>
            <person name="Lin S.-Y."/>
            <person name="Hung M.-H."/>
            <person name="Young C.-C."/>
        </authorList>
    </citation>
    <scope>NUCLEOTIDE SEQUENCE [LARGE SCALE GENOMIC DNA]</scope>
    <source>
        <strain evidence="2 3">CC-MHH1044</strain>
    </source>
</reference>
<evidence type="ECO:0000313" key="3">
    <source>
        <dbReference type="Proteomes" id="UP000310636"/>
    </source>
</evidence>
<comment type="caution">
    <text evidence="2">The sequence shown here is derived from an EMBL/GenBank/DDBJ whole genome shotgun (WGS) entry which is preliminary data.</text>
</comment>
<sequence length="70" mass="7404">MPSGVSCSVSNCSYWGEGNRCAASSITIEIDAHAKGKLDAEFAEDEFAEHQDVANSSEATCCLTFKPAKS</sequence>
<proteinExistence type="predicted"/>
<keyword evidence="3" id="KW-1185">Reference proteome</keyword>
<evidence type="ECO:0000259" key="1">
    <source>
        <dbReference type="Pfam" id="PF07561"/>
    </source>
</evidence>
<accession>A0A4S4BLI3</accession>
<dbReference type="Proteomes" id="UP000310636">
    <property type="component" value="Unassembled WGS sequence"/>
</dbReference>
<dbReference type="InterPro" id="IPR011437">
    <property type="entry name" value="DUF1540"/>
</dbReference>
<dbReference type="AlphaFoldDB" id="A0A4S4BLI3"/>